<protein>
    <submittedName>
        <fullName evidence="1">Uncharacterized protein</fullName>
    </submittedName>
</protein>
<dbReference type="EMBL" id="JAAAHW010001545">
    <property type="protein sequence ID" value="KAF9994542.1"/>
    <property type="molecule type" value="Genomic_DNA"/>
</dbReference>
<dbReference type="Proteomes" id="UP000749646">
    <property type="component" value="Unassembled WGS sequence"/>
</dbReference>
<sequence length="211" mass="23560">MAMTERAPANTYFQTTHTRVDSKLHSNPSLEKSDDLSFASVPSPISSGSLRRCAATRDLTSIGSNVNYFAKVSVEYMVGDVSLPFHASPWRYLATPDEASQGVIVDNMPFPHQLDTVRRFKKTLYTQLCPEADEGSEDTWPELSLFRKTDNVAFEPIEGDQEALYMFALKDGDRVVLLVHKNSRCSVPVVDPVAQWVDAVRAQTEFEPIDA</sequence>
<evidence type="ECO:0000313" key="1">
    <source>
        <dbReference type="EMBL" id="KAF9994542.1"/>
    </source>
</evidence>
<name>A0A9P6SRW5_9FUNG</name>
<dbReference type="AlphaFoldDB" id="A0A9P6SRW5"/>
<dbReference type="OrthoDB" id="2388626at2759"/>
<reference evidence="1" key="1">
    <citation type="journal article" date="2020" name="Fungal Divers.">
        <title>Resolving the Mortierellaceae phylogeny through synthesis of multi-gene phylogenetics and phylogenomics.</title>
        <authorList>
            <person name="Vandepol N."/>
            <person name="Liber J."/>
            <person name="Desiro A."/>
            <person name="Na H."/>
            <person name="Kennedy M."/>
            <person name="Barry K."/>
            <person name="Grigoriev I.V."/>
            <person name="Miller A.N."/>
            <person name="O'Donnell K."/>
            <person name="Stajich J.E."/>
            <person name="Bonito G."/>
        </authorList>
    </citation>
    <scope>NUCLEOTIDE SEQUENCE</scope>
    <source>
        <strain evidence="1">MES-2147</strain>
    </source>
</reference>
<gene>
    <name evidence="1" type="ORF">BGZ65_009821</name>
</gene>
<organism evidence="1 2">
    <name type="scientific">Modicella reniformis</name>
    <dbReference type="NCBI Taxonomy" id="1440133"/>
    <lineage>
        <taxon>Eukaryota</taxon>
        <taxon>Fungi</taxon>
        <taxon>Fungi incertae sedis</taxon>
        <taxon>Mucoromycota</taxon>
        <taxon>Mortierellomycotina</taxon>
        <taxon>Mortierellomycetes</taxon>
        <taxon>Mortierellales</taxon>
        <taxon>Mortierellaceae</taxon>
        <taxon>Modicella</taxon>
    </lineage>
</organism>
<accession>A0A9P6SRW5</accession>
<comment type="caution">
    <text evidence="1">The sequence shown here is derived from an EMBL/GenBank/DDBJ whole genome shotgun (WGS) entry which is preliminary data.</text>
</comment>
<keyword evidence="2" id="KW-1185">Reference proteome</keyword>
<proteinExistence type="predicted"/>
<evidence type="ECO:0000313" key="2">
    <source>
        <dbReference type="Proteomes" id="UP000749646"/>
    </source>
</evidence>